<accession>A0A2S6MY33</accession>
<evidence type="ECO:0000313" key="12">
    <source>
        <dbReference type="EMBL" id="PPQ27284.1"/>
    </source>
</evidence>
<evidence type="ECO:0000256" key="1">
    <source>
        <dbReference type="ARBA" id="ARBA00004370"/>
    </source>
</evidence>
<feature type="chain" id="PRO_5015789563" description="Outer membrane protein assembly factor BamA" evidence="8">
    <location>
        <begin position="26"/>
        <end position="795"/>
    </location>
</feature>
<dbReference type="OrthoDB" id="9803054at2"/>
<dbReference type="AlphaFoldDB" id="A0A2S6MY33"/>
<dbReference type="PROSITE" id="PS51779">
    <property type="entry name" value="POTRA"/>
    <property type="match status" value="3"/>
</dbReference>
<evidence type="ECO:0000313" key="13">
    <source>
        <dbReference type="Proteomes" id="UP000239724"/>
    </source>
</evidence>
<feature type="domain" description="POTRA" evidence="11">
    <location>
        <begin position="118"/>
        <end position="195"/>
    </location>
</feature>
<dbReference type="PIRSF" id="PIRSF006076">
    <property type="entry name" value="OM_assembly_OMP85"/>
    <property type="match status" value="1"/>
</dbReference>
<keyword evidence="5 8" id="KW-0677">Repeat</keyword>
<dbReference type="InterPro" id="IPR023707">
    <property type="entry name" value="OM_assembly_BamA"/>
</dbReference>
<comment type="subcellular location">
    <subcellularLocation>
        <location evidence="8">Cell outer membrane</location>
    </subcellularLocation>
    <subcellularLocation>
        <location evidence="1">Membrane</location>
    </subcellularLocation>
</comment>
<keyword evidence="2 8" id="KW-1134">Transmembrane beta strand</keyword>
<sequence precursor="true">MLTYRAVWPVATWLLPLLVIGTASAQTPAPRGHTPHRSAATRPAAESAGGVIEAIKVEGNQRIEDGTIRSYLLVQPGDHFDPDRLDRSLKTLYATGLFQDVRLGRSGNTLIVHVVENPIVNRVAFEGNHKLSDSQLRPELQLRSRAVFTPAEAEADRQKILDMYAKKGYYDATVEPKIIRLDQNRVDVVFQINDGSSTLISKIVFTGNKAFSENRLSEVINSRESRWWRFLSSSDQYDPERLAFDRELLRRFYLKNGYADIKITNASAELSPDRKGFFLSFTVDEGERYKVGKITINSQLRHLSGADLQPDLQLHEGDWYDGDAIGRTADMMEEAVHNRGFAFVQVKPRVTRNVAKHTVDLTFEVGEGPRVYVERIDIVGNTRTEDKVIRREFSLAEGDPYSAEAIRKSKTRLTDLGYFTSVDVTTTPGSAPDKAVVTTNISEKATGELSFGGGYSTDAGALLDVGLSERNLIGTGINASINGVLAQYRSSITASVTDPHFLDRNLVAGADIFMIQTNYLGTEPYDERRYGIAPRIGYDFNDHLRQVWSYTVADRDVYNIYSYASPYILNESGWTLLSQISQVITLDYRDSRIQPHSGYVVELGTDLAGLGGDSRFVRGNINSAYYYPLEKYFGNPDWGIKLGGSFGYMSLLSGGREEIIDRFFLGGDNLRGFFIGGAGPHDAITGDPLGGRMLWTETQELRFPLPVSPDLGLSGRAFVDVGSLTQANFRNSSSCHYINGVPCEILASATPRIGAGVGISWRTAFGLINVDLAPFVYKQPGDQTQIFRFGFGTRF</sequence>
<dbReference type="Gene3D" id="3.10.20.310">
    <property type="entry name" value="membrane protein fhac"/>
    <property type="match status" value="5"/>
</dbReference>
<keyword evidence="6 8" id="KW-0472">Membrane</keyword>
<dbReference type="EMBL" id="NHRY01000260">
    <property type="protein sequence ID" value="PPQ27284.1"/>
    <property type="molecule type" value="Genomic_DNA"/>
</dbReference>
<comment type="function">
    <text evidence="8">Part of the outer membrane protein assembly complex, which is involved in assembly and insertion of beta-barrel proteins into the outer membrane.</text>
</comment>
<dbReference type="NCBIfam" id="TIGR03303">
    <property type="entry name" value="OM_YaeT"/>
    <property type="match status" value="1"/>
</dbReference>
<dbReference type="Pfam" id="PF01103">
    <property type="entry name" value="Omp85"/>
    <property type="match status" value="1"/>
</dbReference>
<comment type="caution">
    <text evidence="12">The sequence shown here is derived from an EMBL/GenBank/DDBJ whole genome shotgun (WGS) entry which is preliminary data.</text>
</comment>
<dbReference type="InterPro" id="IPR010827">
    <property type="entry name" value="BamA/TamA_POTRA"/>
</dbReference>
<keyword evidence="4 8" id="KW-0732">Signal</keyword>
<protein>
    <recommendedName>
        <fullName evidence="8 9">Outer membrane protein assembly factor BamA</fullName>
    </recommendedName>
</protein>
<dbReference type="PANTHER" id="PTHR12815:SF23">
    <property type="entry name" value="OUTER MEMBRANE PROTEIN ASSEMBLY FACTOR BAMA"/>
    <property type="match status" value="1"/>
</dbReference>
<dbReference type="GO" id="GO:0051205">
    <property type="term" value="P:protein insertion into membrane"/>
    <property type="evidence" value="ECO:0007669"/>
    <property type="project" value="UniProtKB-UniRule"/>
</dbReference>
<dbReference type="InterPro" id="IPR034746">
    <property type="entry name" value="POTRA"/>
</dbReference>
<evidence type="ECO:0000256" key="5">
    <source>
        <dbReference type="ARBA" id="ARBA00022737"/>
    </source>
</evidence>
<dbReference type="Pfam" id="PF07244">
    <property type="entry name" value="POTRA"/>
    <property type="match status" value="5"/>
</dbReference>
<evidence type="ECO:0000256" key="8">
    <source>
        <dbReference type="HAMAP-Rule" id="MF_01430"/>
    </source>
</evidence>
<dbReference type="GO" id="GO:0043165">
    <property type="term" value="P:Gram-negative-bacterium-type cell outer membrane assembly"/>
    <property type="evidence" value="ECO:0007669"/>
    <property type="project" value="UniProtKB-UniRule"/>
</dbReference>
<reference evidence="12 13" key="1">
    <citation type="journal article" date="2018" name="Arch. Microbiol.">
        <title>New insights into the metabolic potential of the phototrophic purple bacterium Rhodopila globiformis DSM 161(T) from its draft genome sequence and evidence for a vanadium-dependent nitrogenase.</title>
        <authorList>
            <person name="Imhoff J.F."/>
            <person name="Rahn T."/>
            <person name="Kunzel S."/>
            <person name="Neulinger S.C."/>
        </authorList>
    </citation>
    <scope>NUCLEOTIDE SEQUENCE [LARGE SCALE GENOMIC DNA]</scope>
    <source>
        <strain evidence="12 13">DSM 161</strain>
    </source>
</reference>
<comment type="subunit">
    <text evidence="8">Part of the Bam complex.</text>
</comment>
<gene>
    <name evidence="8" type="primary">bamA</name>
    <name evidence="12" type="ORF">CCS01_27420</name>
</gene>
<evidence type="ECO:0000259" key="11">
    <source>
        <dbReference type="PROSITE" id="PS51779"/>
    </source>
</evidence>
<evidence type="ECO:0000256" key="3">
    <source>
        <dbReference type="ARBA" id="ARBA00022692"/>
    </source>
</evidence>
<evidence type="ECO:0000256" key="2">
    <source>
        <dbReference type="ARBA" id="ARBA00022452"/>
    </source>
</evidence>
<dbReference type="InterPro" id="IPR039910">
    <property type="entry name" value="D15-like"/>
</dbReference>
<evidence type="ECO:0000256" key="6">
    <source>
        <dbReference type="ARBA" id="ARBA00023136"/>
    </source>
</evidence>
<feature type="domain" description="POTRA" evidence="11">
    <location>
        <begin position="371"/>
        <end position="444"/>
    </location>
</feature>
<feature type="region of interest" description="Disordered" evidence="10">
    <location>
        <begin position="26"/>
        <end position="46"/>
    </location>
</feature>
<name>A0A2S6MY33_RHOGL</name>
<comment type="similarity">
    <text evidence="8">Belongs to the BamA family.</text>
</comment>
<dbReference type="GO" id="GO:0009279">
    <property type="term" value="C:cell outer membrane"/>
    <property type="evidence" value="ECO:0007669"/>
    <property type="project" value="UniProtKB-SubCell"/>
</dbReference>
<feature type="domain" description="POTRA" evidence="11">
    <location>
        <begin position="50"/>
        <end position="117"/>
    </location>
</feature>
<feature type="signal peptide" evidence="8">
    <location>
        <begin position="1"/>
        <end position="25"/>
    </location>
</feature>
<evidence type="ECO:0000256" key="4">
    <source>
        <dbReference type="ARBA" id="ARBA00022729"/>
    </source>
</evidence>
<dbReference type="PANTHER" id="PTHR12815">
    <property type="entry name" value="SORTING AND ASSEMBLY MACHINERY SAMM50 PROTEIN FAMILY MEMBER"/>
    <property type="match status" value="1"/>
</dbReference>
<proteinExistence type="inferred from homology"/>
<evidence type="ECO:0000256" key="7">
    <source>
        <dbReference type="ARBA" id="ARBA00023237"/>
    </source>
</evidence>
<keyword evidence="3 8" id="KW-0812">Transmembrane</keyword>
<organism evidence="12 13">
    <name type="scientific">Rhodopila globiformis</name>
    <name type="common">Rhodopseudomonas globiformis</name>
    <dbReference type="NCBI Taxonomy" id="1071"/>
    <lineage>
        <taxon>Bacteria</taxon>
        <taxon>Pseudomonadati</taxon>
        <taxon>Pseudomonadota</taxon>
        <taxon>Alphaproteobacteria</taxon>
        <taxon>Acetobacterales</taxon>
        <taxon>Acetobacteraceae</taxon>
        <taxon>Rhodopila</taxon>
    </lineage>
</organism>
<keyword evidence="7 8" id="KW-0998">Cell outer membrane</keyword>
<evidence type="ECO:0000256" key="9">
    <source>
        <dbReference type="NCBIfam" id="TIGR03303"/>
    </source>
</evidence>
<keyword evidence="13" id="KW-1185">Reference proteome</keyword>
<dbReference type="Proteomes" id="UP000239724">
    <property type="component" value="Unassembled WGS sequence"/>
</dbReference>
<dbReference type="Gene3D" id="2.40.160.50">
    <property type="entry name" value="membrane protein fhac: a member of the omp85/tpsb transporter family"/>
    <property type="match status" value="1"/>
</dbReference>
<evidence type="ECO:0000256" key="10">
    <source>
        <dbReference type="SAM" id="MobiDB-lite"/>
    </source>
</evidence>
<dbReference type="InterPro" id="IPR000184">
    <property type="entry name" value="Bac_surfAg_D15"/>
</dbReference>
<dbReference type="HAMAP" id="MF_01430">
    <property type="entry name" value="OM_assembly_BamA"/>
    <property type="match status" value="1"/>
</dbReference>